<name>A0A1M7K357_9FLAO</name>
<reference evidence="2" key="1">
    <citation type="submission" date="2016-11" db="EMBL/GenBank/DDBJ databases">
        <authorList>
            <person name="Varghese N."/>
            <person name="Submissions S."/>
        </authorList>
    </citation>
    <scope>NUCLEOTIDE SEQUENCE [LARGE SCALE GENOMIC DNA]</scope>
    <source>
        <strain evidence="2">CGMCC 1.2749</strain>
    </source>
</reference>
<evidence type="ECO:0000313" key="2">
    <source>
        <dbReference type="Proteomes" id="UP000184092"/>
    </source>
</evidence>
<proteinExistence type="predicted"/>
<dbReference type="AlphaFoldDB" id="A0A1M7K357"/>
<dbReference type="EMBL" id="FRCL01000005">
    <property type="protein sequence ID" value="SHM59403.1"/>
    <property type="molecule type" value="Genomic_DNA"/>
</dbReference>
<gene>
    <name evidence="1" type="ORF">SAMN05216269_105161</name>
</gene>
<evidence type="ECO:0000313" key="1">
    <source>
        <dbReference type="EMBL" id="SHM59403.1"/>
    </source>
</evidence>
<dbReference type="OrthoDB" id="839726at2"/>
<dbReference type="STRING" id="178356.SAMN05216269_105161"/>
<sequence>MKITAQILLFVFISFLITPTIVCLIEKDSDTSIVYSFSEEEKAHKEIKAVFISHISFEDLPELSYKSSLIFSENLSKHDKITSTIFIPPPNQV</sequence>
<protein>
    <submittedName>
        <fullName evidence="1">Uncharacterized protein</fullName>
    </submittedName>
</protein>
<dbReference type="Proteomes" id="UP000184092">
    <property type="component" value="Unassembled WGS sequence"/>
</dbReference>
<accession>A0A1M7K357</accession>
<keyword evidence="2" id="KW-1185">Reference proteome</keyword>
<organism evidence="1 2">
    <name type="scientific">Flavobacterium xinjiangense</name>
    <dbReference type="NCBI Taxonomy" id="178356"/>
    <lineage>
        <taxon>Bacteria</taxon>
        <taxon>Pseudomonadati</taxon>
        <taxon>Bacteroidota</taxon>
        <taxon>Flavobacteriia</taxon>
        <taxon>Flavobacteriales</taxon>
        <taxon>Flavobacteriaceae</taxon>
        <taxon>Flavobacterium</taxon>
    </lineage>
</organism>